<evidence type="ECO:0000256" key="9">
    <source>
        <dbReference type="ARBA" id="ARBA00029829"/>
    </source>
</evidence>
<evidence type="ECO:0000256" key="4">
    <source>
        <dbReference type="ARBA" id="ARBA00022692"/>
    </source>
</evidence>
<keyword evidence="16" id="KW-1185">Reference proteome</keyword>
<evidence type="ECO:0000313" key="16">
    <source>
        <dbReference type="Proteomes" id="UP000419743"/>
    </source>
</evidence>
<evidence type="ECO:0000256" key="8">
    <source>
        <dbReference type="ARBA" id="ARBA00023163"/>
    </source>
</evidence>
<comment type="subcellular location">
    <subcellularLocation>
        <location evidence="2">Cell membrane</location>
    </subcellularLocation>
    <subcellularLocation>
        <location evidence="1">Membrane</location>
        <topology evidence="1">Single-pass membrane protein</topology>
    </subcellularLocation>
</comment>
<accession>A0A7M4DQZ5</accession>
<feature type="domain" description="Putative zinc-finger" evidence="14">
    <location>
        <begin position="8"/>
        <end position="39"/>
    </location>
</feature>
<comment type="caution">
    <text evidence="15">The sequence shown here is derived from an EMBL/GenBank/DDBJ whole genome shotgun (WGS) entry which is preliminary data.</text>
</comment>
<evidence type="ECO:0000256" key="5">
    <source>
        <dbReference type="ARBA" id="ARBA00022989"/>
    </source>
</evidence>
<evidence type="ECO:0000259" key="14">
    <source>
        <dbReference type="Pfam" id="PF13490"/>
    </source>
</evidence>
<feature type="transmembrane region" description="Helical" evidence="12">
    <location>
        <begin position="123"/>
        <end position="143"/>
    </location>
</feature>
<dbReference type="InterPro" id="IPR018764">
    <property type="entry name" value="RskA_C"/>
</dbReference>
<dbReference type="GO" id="GO:0016989">
    <property type="term" value="F:sigma factor antagonist activity"/>
    <property type="evidence" value="ECO:0007669"/>
    <property type="project" value="TreeGrafter"/>
</dbReference>
<feature type="domain" description="Anti-sigma K factor RskA C-terminal" evidence="13">
    <location>
        <begin position="126"/>
        <end position="267"/>
    </location>
</feature>
<proteinExistence type="predicted"/>
<dbReference type="InterPro" id="IPR041916">
    <property type="entry name" value="Anti_sigma_zinc_sf"/>
</dbReference>
<keyword evidence="5 12" id="KW-1133">Transmembrane helix</keyword>
<evidence type="ECO:0000256" key="7">
    <source>
        <dbReference type="ARBA" id="ARBA00023136"/>
    </source>
</evidence>
<keyword evidence="8" id="KW-0804">Transcription</keyword>
<evidence type="ECO:0000256" key="2">
    <source>
        <dbReference type="ARBA" id="ARBA00004236"/>
    </source>
</evidence>
<protein>
    <recommendedName>
        <fullName evidence="10">Regulator of SigK</fullName>
    </recommendedName>
    <alternativeName>
        <fullName evidence="9">Sigma-K anti-sigma factor RskA</fullName>
    </alternativeName>
</protein>
<dbReference type="InterPro" id="IPR027383">
    <property type="entry name" value="Znf_put"/>
</dbReference>
<dbReference type="PANTHER" id="PTHR37461">
    <property type="entry name" value="ANTI-SIGMA-K FACTOR RSKA"/>
    <property type="match status" value="1"/>
</dbReference>
<dbReference type="Gene3D" id="1.10.10.1320">
    <property type="entry name" value="Anti-sigma factor, zinc-finger domain"/>
    <property type="match status" value="1"/>
</dbReference>
<sequence>MTVAGESAHALTGAHVLDALDADEVEAFEVHLAACSDCREEVQTLRMAVLRLPAVSAVAPPPELRGTVLDLISQVRPLPPLPERTGSTDREPSLSVAPGRDVTADPAGLGPARARRDRRANRWRLVAAAAVVVALGSAGWGALGGDGPPVREIAGVQPEGETRLRALLDAPDLEVFAGGDNARVHGTVLRSAALDISAAILRNLPSLGADEVFQAWTLAGSAPASAGLFSSSDGGATVLLGGDVLTADAVAVTIEPQGGSPAPTGDILFEVDVARS</sequence>
<gene>
    <name evidence="15" type="ORF">HALOF300_04587</name>
</gene>
<dbReference type="EMBL" id="CACRYJ010000065">
    <property type="protein sequence ID" value="VZO39889.1"/>
    <property type="molecule type" value="Genomic_DNA"/>
</dbReference>
<dbReference type="InterPro" id="IPR051474">
    <property type="entry name" value="Anti-sigma-K/W_factor"/>
</dbReference>
<dbReference type="PANTHER" id="PTHR37461:SF1">
    <property type="entry name" value="ANTI-SIGMA-K FACTOR RSKA"/>
    <property type="match status" value="1"/>
</dbReference>
<feature type="region of interest" description="Disordered" evidence="11">
    <location>
        <begin position="77"/>
        <end position="115"/>
    </location>
</feature>
<dbReference type="RefSeq" id="WP_156743186.1">
    <property type="nucleotide sequence ID" value="NZ_CACRYJ010000065.1"/>
</dbReference>
<evidence type="ECO:0000256" key="1">
    <source>
        <dbReference type="ARBA" id="ARBA00004167"/>
    </source>
</evidence>
<dbReference type="Pfam" id="PF13490">
    <property type="entry name" value="zf-HC2"/>
    <property type="match status" value="1"/>
</dbReference>
<keyword evidence="3" id="KW-1003">Cell membrane</keyword>
<dbReference type="AlphaFoldDB" id="A0A7M4DQZ5"/>
<organism evidence="15 16">
    <name type="scientific">Occultella aeris</name>
    <dbReference type="NCBI Taxonomy" id="2761496"/>
    <lineage>
        <taxon>Bacteria</taxon>
        <taxon>Bacillati</taxon>
        <taxon>Actinomycetota</taxon>
        <taxon>Actinomycetes</taxon>
        <taxon>Micrococcales</taxon>
        <taxon>Ruaniaceae</taxon>
        <taxon>Occultella</taxon>
    </lineage>
</organism>
<name>A0A7M4DQZ5_9MICO</name>
<keyword evidence="7 12" id="KW-0472">Membrane</keyword>
<evidence type="ECO:0000256" key="10">
    <source>
        <dbReference type="ARBA" id="ARBA00030803"/>
    </source>
</evidence>
<evidence type="ECO:0000259" key="13">
    <source>
        <dbReference type="Pfam" id="PF10099"/>
    </source>
</evidence>
<dbReference type="Proteomes" id="UP000419743">
    <property type="component" value="Unassembled WGS sequence"/>
</dbReference>
<dbReference type="GO" id="GO:0005886">
    <property type="term" value="C:plasma membrane"/>
    <property type="evidence" value="ECO:0007669"/>
    <property type="project" value="UniProtKB-SubCell"/>
</dbReference>
<keyword evidence="4 12" id="KW-0812">Transmembrane</keyword>
<dbReference type="Pfam" id="PF10099">
    <property type="entry name" value="RskA_C"/>
    <property type="match status" value="1"/>
</dbReference>
<keyword evidence="6" id="KW-0805">Transcription regulation</keyword>
<evidence type="ECO:0000256" key="11">
    <source>
        <dbReference type="SAM" id="MobiDB-lite"/>
    </source>
</evidence>
<reference evidence="15 16" key="1">
    <citation type="submission" date="2019-11" db="EMBL/GenBank/DDBJ databases">
        <authorList>
            <person name="Criscuolo A."/>
        </authorList>
    </citation>
    <scope>NUCLEOTIDE SEQUENCE [LARGE SCALE GENOMIC DNA]</scope>
    <source>
        <strain evidence="15">CIP111667</strain>
    </source>
</reference>
<dbReference type="GO" id="GO:0006417">
    <property type="term" value="P:regulation of translation"/>
    <property type="evidence" value="ECO:0007669"/>
    <property type="project" value="TreeGrafter"/>
</dbReference>
<evidence type="ECO:0000256" key="3">
    <source>
        <dbReference type="ARBA" id="ARBA00022475"/>
    </source>
</evidence>
<evidence type="ECO:0000256" key="6">
    <source>
        <dbReference type="ARBA" id="ARBA00023015"/>
    </source>
</evidence>
<evidence type="ECO:0000313" key="15">
    <source>
        <dbReference type="EMBL" id="VZO39889.1"/>
    </source>
</evidence>
<evidence type="ECO:0000256" key="12">
    <source>
        <dbReference type="SAM" id="Phobius"/>
    </source>
</evidence>